<organism evidence="2 3">
    <name type="scientific">Aurantimonas endophytica</name>
    <dbReference type="NCBI Taxonomy" id="1522175"/>
    <lineage>
        <taxon>Bacteria</taxon>
        <taxon>Pseudomonadati</taxon>
        <taxon>Pseudomonadota</taxon>
        <taxon>Alphaproteobacteria</taxon>
        <taxon>Hyphomicrobiales</taxon>
        <taxon>Aurantimonadaceae</taxon>
        <taxon>Aurantimonas</taxon>
    </lineage>
</organism>
<dbReference type="Proteomes" id="UP000588647">
    <property type="component" value="Unassembled WGS sequence"/>
</dbReference>
<feature type="compositionally biased region" description="Basic and acidic residues" evidence="1">
    <location>
        <begin position="1"/>
        <end position="24"/>
    </location>
</feature>
<dbReference type="RefSeq" id="WP_183207907.1">
    <property type="nucleotide sequence ID" value="NZ_JAAAMM010000002.1"/>
</dbReference>
<protein>
    <submittedName>
        <fullName evidence="2">Uncharacterized protein</fullName>
    </submittedName>
</protein>
<proteinExistence type="predicted"/>
<gene>
    <name evidence="2" type="ORF">GGR03_002254</name>
</gene>
<name>A0A7W6HDE5_9HYPH</name>
<dbReference type="EMBL" id="JACIEM010000002">
    <property type="protein sequence ID" value="MBB4003179.1"/>
    <property type="molecule type" value="Genomic_DNA"/>
</dbReference>
<feature type="region of interest" description="Disordered" evidence="1">
    <location>
        <begin position="1"/>
        <end position="28"/>
    </location>
</feature>
<accession>A0A7W6HDE5</accession>
<sequence>MKIDFRDRAHLSTVDGDRPADKPRAGKRLGLDADEQVTCWQCLKDEGIETSMIVEVIQSARRSPQNKRTGGTKAGICAYCLSRGKVTKLIG</sequence>
<reference evidence="2 3" key="1">
    <citation type="submission" date="2020-08" db="EMBL/GenBank/DDBJ databases">
        <title>Genomic Encyclopedia of Type Strains, Phase IV (KMG-IV): sequencing the most valuable type-strain genomes for metagenomic binning, comparative biology and taxonomic classification.</title>
        <authorList>
            <person name="Goeker M."/>
        </authorList>
    </citation>
    <scope>NUCLEOTIDE SEQUENCE [LARGE SCALE GENOMIC DNA]</scope>
    <source>
        <strain evidence="2 3">DSM 103570</strain>
    </source>
</reference>
<evidence type="ECO:0000313" key="3">
    <source>
        <dbReference type="Proteomes" id="UP000588647"/>
    </source>
</evidence>
<dbReference type="AlphaFoldDB" id="A0A7W6HDE5"/>
<evidence type="ECO:0000313" key="2">
    <source>
        <dbReference type="EMBL" id="MBB4003179.1"/>
    </source>
</evidence>
<evidence type="ECO:0000256" key="1">
    <source>
        <dbReference type="SAM" id="MobiDB-lite"/>
    </source>
</evidence>
<keyword evidence="3" id="KW-1185">Reference proteome</keyword>
<comment type="caution">
    <text evidence="2">The sequence shown here is derived from an EMBL/GenBank/DDBJ whole genome shotgun (WGS) entry which is preliminary data.</text>
</comment>